<dbReference type="Proteomes" id="UP000434172">
    <property type="component" value="Unassembled WGS sequence"/>
</dbReference>
<dbReference type="InterPro" id="IPR002110">
    <property type="entry name" value="Ankyrin_rpt"/>
</dbReference>
<keyword evidence="3" id="KW-1185">Reference proteome</keyword>
<organism evidence="2 3">
    <name type="scientific">Colletotrichum asianum</name>
    <dbReference type="NCBI Taxonomy" id="702518"/>
    <lineage>
        <taxon>Eukaryota</taxon>
        <taxon>Fungi</taxon>
        <taxon>Dikarya</taxon>
        <taxon>Ascomycota</taxon>
        <taxon>Pezizomycotina</taxon>
        <taxon>Sordariomycetes</taxon>
        <taxon>Hypocreomycetidae</taxon>
        <taxon>Glomerellales</taxon>
        <taxon>Glomerellaceae</taxon>
        <taxon>Colletotrichum</taxon>
        <taxon>Colletotrichum gloeosporioides species complex</taxon>
    </lineage>
</organism>
<comment type="caution">
    <text evidence="2">The sequence shown here is derived from an EMBL/GenBank/DDBJ whole genome shotgun (WGS) entry which is preliminary data.</text>
</comment>
<name>A0A8H3ZVK0_9PEZI</name>
<gene>
    <name evidence="2" type="ORF">GQ607_003281</name>
</gene>
<reference evidence="2 3" key="1">
    <citation type="submission" date="2019-12" db="EMBL/GenBank/DDBJ databases">
        <title>A genome sequence resource for the geographically widespread anthracnose pathogen Colletotrichum asianum.</title>
        <authorList>
            <person name="Meng Y."/>
        </authorList>
    </citation>
    <scope>NUCLEOTIDE SEQUENCE [LARGE SCALE GENOMIC DNA]</scope>
    <source>
        <strain evidence="2 3">ICMP 18580</strain>
    </source>
</reference>
<dbReference type="OrthoDB" id="1577640at2759"/>
<evidence type="ECO:0000313" key="2">
    <source>
        <dbReference type="EMBL" id="KAF0329332.1"/>
    </source>
</evidence>
<dbReference type="SUPFAM" id="SSF48403">
    <property type="entry name" value="Ankyrin repeat"/>
    <property type="match status" value="1"/>
</dbReference>
<proteinExistence type="predicted"/>
<sequence>MGVPINGSARIGTPLWWFLSYRSQKSEYIDEYVEGSGLIARELILRDAVYEGEHDDGWVSSWILPGLFPSLGDTLHCFDYGELSSALIRRSEADVRRLLSQSRDHVLERGHHRHTPLHLSVCWPLGLRILFELANDTCVSIIDATDSAGLTPLKYAINWSQFESVAILLEHNSAINLEDISSYAPRFVKRTKPEDKKICDLLAATLVARRTDMLQYALKHLPESEVAGFDLRKMSFLKENAYEVGQSLKSKTACLPASFKDVGPGSIYHQPFMGDLLAEALFEVGFESVDLRWNDCTPLMIQRWHHLGYAVRGINWFCQKQADLLAVMTGTLLLSSADPPPGPLQFRVVHRVASILGYGTAKERLDEDYWSEHLSEYLCLTSKILSNACRDPCRCYCAPDGCNPASLFAKSWIEMKVQKASTGFDNDLDSMKIAFDMMVLEVMCGAQEDVQAAFIRVFTFHELNMRHTCCEHHGDEYEFSRKWDIFSTYPENGRCGN</sequence>
<dbReference type="PROSITE" id="PS50088">
    <property type="entry name" value="ANK_REPEAT"/>
    <property type="match status" value="1"/>
</dbReference>
<feature type="repeat" description="ANK" evidence="1">
    <location>
        <begin position="148"/>
        <end position="180"/>
    </location>
</feature>
<evidence type="ECO:0000256" key="1">
    <source>
        <dbReference type="PROSITE-ProRule" id="PRU00023"/>
    </source>
</evidence>
<dbReference type="InterPro" id="IPR036770">
    <property type="entry name" value="Ankyrin_rpt-contain_sf"/>
</dbReference>
<accession>A0A8H3ZVK0</accession>
<protein>
    <recommendedName>
        <fullName evidence="4">Ankyrin repeat protein</fullName>
    </recommendedName>
</protein>
<dbReference type="Gene3D" id="1.25.40.20">
    <property type="entry name" value="Ankyrin repeat-containing domain"/>
    <property type="match status" value="1"/>
</dbReference>
<evidence type="ECO:0008006" key="4">
    <source>
        <dbReference type="Google" id="ProtNLM"/>
    </source>
</evidence>
<keyword evidence="1" id="KW-0040">ANK repeat</keyword>
<evidence type="ECO:0000313" key="3">
    <source>
        <dbReference type="Proteomes" id="UP000434172"/>
    </source>
</evidence>
<dbReference type="EMBL" id="WOWK01000012">
    <property type="protein sequence ID" value="KAF0329332.1"/>
    <property type="molecule type" value="Genomic_DNA"/>
</dbReference>
<dbReference type="AlphaFoldDB" id="A0A8H3ZVK0"/>